<organism evidence="1 2">
    <name type="scientific">Ophiobolus disseminans</name>
    <dbReference type="NCBI Taxonomy" id="1469910"/>
    <lineage>
        <taxon>Eukaryota</taxon>
        <taxon>Fungi</taxon>
        <taxon>Dikarya</taxon>
        <taxon>Ascomycota</taxon>
        <taxon>Pezizomycotina</taxon>
        <taxon>Dothideomycetes</taxon>
        <taxon>Pleosporomycetidae</taxon>
        <taxon>Pleosporales</taxon>
        <taxon>Pleosporineae</taxon>
        <taxon>Phaeosphaeriaceae</taxon>
        <taxon>Ophiobolus</taxon>
    </lineage>
</organism>
<dbReference type="Proteomes" id="UP000799424">
    <property type="component" value="Unassembled WGS sequence"/>
</dbReference>
<dbReference type="OrthoDB" id="3029470at2759"/>
<evidence type="ECO:0000313" key="2">
    <source>
        <dbReference type="Proteomes" id="UP000799424"/>
    </source>
</evidence>
<dbReference type="EMBL" id="MU006253">
    <property type="protein sequence ID" value="KAF2818395.1"/>
    <property type="molecule type" value="Genomic_DNA"/>
</dbReference>
<protein>
    <submittedName>
        <fullName evidence="1">Uncharacterized protein</fullName>
    </submittedName>
</protein>
<keyword evidence="2" id="KW-1185">Reference proteome</keyword>
<evidence type="ECO:0000313" key="1">
    <source>
        <dbReference type="EMBL" id="KAF2818395.1"/>
    </source>
</evidence>
<proteinExistence type="predicted"/>
<name>A0A6A6ZDN5_9PLEO</name>
<dbReference type="AlphaFoldDB" id="A0A6A6ZDN5"/>
<accession>A0A6A6ZDN5</accession>
<gene>
    <name evidence="1" type="ORF">CC86DRAFT_472914</name>
</gene>
<sequence length="443" mass="49470">MDVDKCVELHNKILKHGWLHSGKTIEDLEQNCQTWFNQHGDQAEAVSKLLSPNLIAFLKRAYGIHCDGAHSFFYYVGGLAGPVNIQEQMEILNLVCEEEGKTQCVLLYMMNCDFGSHPVGLIYDQEEDTAIMCVDLDDIDTIQNGRTPWFPLKTVLEAWLDMIEQGKVVAIPEAPVMEKPWTLAPYSPKILQDTVDLFNALVREIESRLPEGSTGTGDDSSPFIEEATLDTSNPQRGFAYHFAQGAKRPQFRYIAPGLEIAISSDDTAQRFASLRSDAGFEMSPLLLFRAVDNGAPCMAPASGNECPFGYPFNGVDKYPAGLYLSCRSSSSNNSFEDASILVLPFRIGARGYARKSDGARFGESTQDERVRSSDTFSDVYQPGYQPFTNGHNVRLFCVLENWLGMVQRGDWKVDANGVMGGIDEWKKADTEESWEKYTIPPTW</sequence>
<reference evidence="1" key="1">
    <citation type="journal article" date="2020" name="Stud. Mycol.">
        <title>101 Dothideomycetes genomes: a test case for predicting lifestyles and emergence of pathogens.</title>
        <authorList>
            <person name="Haridas S."/>
            <person name="Albert R."/>
            <person name="Binder M."/>
            <person name="Bloem J."/>
            <person name="Labutti K."/>
            <person name="Salamov A."/>
            <person name="Andreopoulos B."/>
            <person name="Baker S."/>
            <person name="Barry K."/>
            <person name="Bills G."/>
            <person name="Bluhm B."/>
            <person name="Cannon C."/>
            <person name="Castanera R."/>
            <person name="Culley D."/>
            <person name="Daum C."/>
            <person name="Ezra D."/>
            <person name="Gonzalez J."/>
            <person name="Henrissat B."/>
            <person name="Kuo A."/>
            <person name="Liang C."/>
            <person name="Lipzen A."/>
            <person name="Lutzoni F."/>
            <person name="Magnuson J."/>
            <person name="Mondo S."/>
            <person name="Nolan M."/>
            <person name="Ohm R."/>
            <person name="Pangilinan J."/>
            <person name="Park H.-J."/>
            <person name="Ramirez L."/>
            <person name="Alfaro M."/>
            <person name="Sun H."/>
            <person name="Tritt A."/>
            <person name="Yoshinaga Y."/>
            <person name="Zwiers L.-H."/>
            <person name="Turgeon B."/>
            <person name="Goodwin S."/>
            <person name="Spatafora J."/>
            <person name="Crous P."/>
            <person name="Grigoriev I."/>
        </authorList>
    </citation>
    <scope>NUCLEOTIDE SEQUENCE</scope>
    <source>
        <strain evidence="1">CBS 113818</strain>
    </source>
</reference>